<gene>
    <name evidence="11" type="ORF">OM076_10805</name>
</gene>
<comment type="similarity">
    <text evidence="1">Belongs to the leucine-binding protein family.</text>
</comment>
<dbReference type="PANTHER" id="PTHR43289:SF6">
    <property type="entry name" value="SERINE_THREONINE-PROTEIN KINASE NEKL-3"/>
    <property type="match status" value="1"/>
</dbReference>
<evidence type="ECO:0000256" key="9">
    <source>
        <dbReference type="PROSITE-ProRule" id="PRU10141"/>
    </source>
</evidence>
<keyword evidence="5" id="KW-0732">Signal</keyword>
<dbReference type="Proteomes" id="UP001149140">
    <property type="component" value="Unassembled WGS sequence"/>
</dbReference>
<dbReference type="SUPFAM" id="SSF63825">
    <property type="entry name" value="YWTD domain"/>
    <property type="match status" value="1"/>
</dbReference>
<evidence type="ECO:0000256" key="7">
    <source>
        <dbReference type="ARBA" id="ARBA00022777"/>
    </source>
</evidence>
<dbReference type="InterPro" id="IPR028081">
    <property type="entry name" value="Leu-bd"/>
</dbReference>
<dbReference type="SMART" id="SM00220">
    <property type="entry name" value="S_TKc"/>
    <property type="match status" value="1"/>
</dbReference>
<dbReference type="GO" id="GO:0005524">
    <property type="term" value="F:ATP binding"/>
    <property type="evidence" value="ECO:0007669"/>
    <property type="project" value="UniProtKB-UniRule"/>
</dbReference>
<evidence type="ECO:0000256" key="6">
    <source>
        <dbReference type="ARBA" id="ARBA00022741"/>
    </source>
</evidence>
<dbReference type="InterPro" id="IPR015943">
    <property type="entry name" value="WD40/YVTN_repeat-like_dom_sf"/>
</dbReference>
<dbReference type="Pfam" id="PF00069">
    <property type="entry name" value="Pkinase"/>
    <property type="match status" value="1"/>
</dbReference>
<dbReference type="InterPro" id="IPR017441">
    <property type="entry name" value="Protein_kinase_ATP_BS"/>
</dbReference>
<dbReference type="PROSITE" id="PS00107">
    <property type="entry name" value="PROTEIN_KINASE_ATP"/>
    <property type="match status" value="1"/>
</dbReference>
<dbReference type="SUPFAM" id="SSF56112">
    <property type="entry name" value="Protein kinase-like (PK-like)"/>
    <property type="match status" value="1"/>
</dbReference>
<dbReference type="InterPro" id="IPR028082">
    <property type="entry name" value="Peripla_BP_I"/>
</dbReference>
<keyword evidence="8 9" id="KW-0067">ATP-binding</keyword>
<dbReference type="Pfam" id="PF13458">
    <property type="entry name" value="Peripla_BP_6"/>
    <property type="match status" value="1"/>
</dbReference>
<evidence type="ECO:0000256" key="3">
    <source>
        <dbReference type="ARBA" id="ARBA00022527"/>
    </source>
</evidence>
<evidence type="ECO:0000256" key="4">
    <source>
        <dbReference type="ARBA" id="ARBA00022679"/>
    </source>
</evidence>
<keyword evidence="4" id="KW-0808">Transferase</keyword>
<evidence type="ECO:0000313" key="12">
    <source>
        <dbReference type="Proteomes" id="UP001149140"/>
    </source>
</evidence>
<dbReference type="InterPro" id="IPR011048">
    <property type="entry name" value="Haem_d1_sf"/>
</dbReference>
<dbReference type="SUPFAM" id="SSF51004">
    <property type="entry name" value="C-terminal (heme d1) domain of cytochrome cd1-nitrite reductase"/>
    <property type="match status" value="1"/>
</dbReference>
<sequence>MVADRVGAVIGYELEELIGHGGMGVVYRATDVKLQRPVALKLIVPELAEDPRFRKRFLDESRLAASLDHASVVPIYEAGELDGQLFLAMRYVEGSDLRTLLRRDGPLALERTLALLGQIASALDAAHRSRLVHRDVKPANILVDDDDHAYLTDFGVSKQLGGVTTDTGRLVGSLDYLAPEQIAGGRVDARSDQYALACVLYECLTGTPAFRRESEAETLWAHMQGHYAPVEGFEHVFKRAFARDPKDRYGSCGELTAAARVRTPERHRARWIGAALAALAAAAAAALYLSDSDVEALPPGSFVVALDADGGIGSFTEAATAPSNIAVGEGAVWVLDSEAETVARLDLTTQAARRFSAGPRPTDLAVGGGAVWVGNGAGSERFGVRTTTSVSRVDPVSLKVTGTVELSRQPSAYGATPSDGFPRMAVGAGSVWAVGVDNRIYRIDPRSARIVAKIPIQTRVSTLAAGAEGVWFLNWTDHNLTRIDPATNRVAEGIPIKTSGLSGIAVGGGAVWVTSPDDGLLWRIEPGPPPRVRPIDVGGPLSFVSYGDGAAWTADYEDGVVTRVDGRTNAVTKQVRIEAVQSLAVGAGSAWISVAGGTRDGRLPAAACTAVESGGATPDVLMASDFPLQGSDGDVARGLADAIRWVLKDHGFRAGRHVVGYQSCDESTAQTGGYERRRCAANANAFARAEQVVAVIGPFSSYCAQLQIPILNRAPGGPLALVSPSNTDPSLTRGPPIVPGRPVALDRYYPTGTPNYARVIGRADVEGVALALLAQRLRLARVYLLDPDDDDLRGVLGDPFRRAAARLGVGVAGSDDFGVDTGEYAAVADRVARARVDGVVIGGADWVGGALVKALRARLGPRVAIMVGDQFDVGGLLHSAGRAAHGVHLATTEALPDAGSLTPAAARFAARFGPAARRGFAMNAAAAAEVVLHAIARSDGTRASVLRSLRALHVTDGILGSFTFDRGDIAPARVTVLRVTDATPKSVRLPISLEGAAIERVIEVPASLSG</sequence>
<protein>
    <recommendedName>
        <fullName evidence="2">non-specific serine/threonine protein kinase</fullName>
        <ecNumber evidence="2">2.7.11.1</ecNumber>
    </recommendedName>
</protein>
<dbReference type="InterPro" id="IPR011009">
    <property type="entry name" value="Kinase-like_dom_sf"/>
</dbReference>
<dbReference type="GO" id="GO:0004674">
    <property type="term" value="F:protein serine/threonine kinase activity"/>
    <property type="evidence" value="ECO:0007669"/>
    <property type="project" value="UniProtKB-KW"/>
</dbReference>
<dbReference type="PROSITE" id="PS50011">
    <property type="entry name" value="PROTEIN_KINASE_DOM"/>
    <property type="match status" value="1"/>
</dbReference>
<proteinExistence type="inferred from homology"/>
<keyword evidence="12" id="KW-1185">Reference proteome</keyword>
<dbReference type="SUPFAM" id="SSF53822">
    <property type="entry name" value="Periplasmic binding protein-like I"/>
    <property type="match status" value="1"/>
</dbReference>
<keyword evidence="6 9" id="KW-0547">Nucleotide-binding</keyword>
<dbReference type="Gene3D" id="3.40.50.2300">
    <property type="match status" value="2"/>
</dbReference>
<evidence type="ECO:0000256" key="8">
    <source>
        <dbReference type="ARBA" id="ARBA00022840"/>
    </source>
</evidence>
<dbReference type="EC" id="2.7.11.1" evidence="2"/>
<dbReference type="InterPro" id="IPR008271">
    <property type="entry name" value="Ser/Thr_kinase_AS"/>
</dbReference>
<comment type="caution">
    <text evidence="11">The sequence shown here is derived from an EMBL/GenBank/DDBJ whole genome shotgun (WGS) entry which is preliminary data.</text>
</comment>
<evidence type="ECO:0000256" key="1">
    <source>
        <dbReference type="ARBA" id="ARBA00010062"/>
    </source>
</evidence>
<dbReference type="CDD" id="cd14014">
    <property type="entry name" value="STKc_PknB_like"/>
    <property type="match status" value="1"/>
</dbReference>
<accession>A0A9X3RZB7</accession>
<evidence type="ECO:0000256" key="2">
    <source>
        <dbReference type="ARBA" id="ARBA00012513"/>
    </source>
</evidence>
<dbReference type="RefSeq" id="WP_270039783.1">
    <property type="nucleotide sequence ID" value="NZ_JAPDOD010000007.1"/>
</dbReference>
<evidence type="ECO:0000256" key="5">
    <source>
        <dbReference type="ARBA" id="ARBA00022729"/>
    </source>
</evidence>
<evidence type="ECO:0000259" key="10">
    <source>
        <dbReference type="PROSITE" id="PS50011"/>
    </source>
</evidence>
<organism evidence="11 12">
    <name type="scientific">Solirubrobacter ginsenosidimutans</name>
    <dbReference type="NCBI Taxonomy" id="490573"/>
    <lineage>
        <taxon>Bacteria</taxon>
        <taxon>Bacillati</taxon>
        <taxon>Actinomycetota</taxon>
        <taxon>Thermoleophilia</taxon>
        <taxon>Solirubrobacterales</taxon>
        <taxon>Solirubrobacteraceae</taxon>
        <taxon>Solirubrobacter</taxon>
    </lineage>
</organism>
<keyword evidence="7 11" id="KW-0418">Kinase</keyword>
<dbReference type="Gene3D" id="1.10.510.10">
    <property type="entry name" value="Transferase(Phosphotransferase) domain 1"/>
    <property type="match status" value="1"/>
</dbReference>
<dbReference type="InterPro" id="IPR000719">
    <property type="entry name" value="Prot_kinase_dom"/>
</dbReference>
<dbReference type="EMBL" id="JAPDOD010000007">
    <property type="protein sequence ID" value="MDA0160755.1"/>
    <property type="molecule type" value="Genomic_DNA"/>
</dbReference>
<dbReference type="PROSITE" id="PS00108">
    <property type="entry name" value="PROTEIN_KINASE_ST"/>
    <property type="match status" value="1"/>
</dbReference>
<dbReference type="PANTHER" id="PTHR43289">
    <property type="entry name" value="MITOGEN-ACTIVATED PROTEIN KINASE KINASE KINASE 20-RELATED"/>
    <property type="match status" value="1"/>
</dbReference>
<feature type="domain" description="Protein kinase" evidence="10">
    <location>
        <begin position="12"/>
        <end position="261"/>
    </location>
</feature>
<name>A0A9X3RZB7_9ACTN</name>
<reference evidence="11" key="1">
    <citation type="submission" date="2022-10" db="EMBL/GenBank/DDBJ databases">
        <title>The WGS of Solirubrobacter ginsenosidimutans DSM 21036.</title>
        <authorList>
            <person name="Jiang Z."/>
        </authorList>
    </citation>
    <scope>NUCLEOTIDE SEQUENCE</scope>
    <source>
        <strain evidence="11">DSM 21036</strain>
    </source>
</reference>
<dbReference type="Gene3D" id="3.30.200.20">
    <property type="entry name" value="Phosphorylase Kinase, domain 1"/>
    <property type="match status" value="1"/>
</dbReference>
<feature type="binding site" evidence="9">
    <location>
        <position position="41"/>
    </location>
    <ligand>
        <name>ATP</name>
        <dbReference type="ChEBI" id="CHEBI:30616"/>
    </ligand>
</feature>
<keyword evidence="3" id="KW-0723">Serine/threonine-protein kinase</keyword>
<dbReference type="AlphaFoldDB" id="A0A9X3RZB7"/>
<evidence type="ECO:0000313" key="11">
    <source>
        <dbReference type="EMBL" id="MDA0160755.1"/>
    </source>
</evidence>
<dbReference type="Gene3D" id="2.130.10.10">
    <property type="entry name" value="YVTN repeat-like/Quinoprotein amine dehydrogenase"/>
    <property type="match status" value="1"/>
</dbReference>